<dbReference type="EMBL" id="CADCTG010000103">
    <property type="protein sequence ID" value="CAA9227442.1"/>
    <property type="molecule type" value="Genomic_DNA"/>
</dbReference>
<gene>
    <name evidence="3" type="ORF">AVDCRST_MAG08-928</name>
</gene>
<organism evidence="3">
    <name type="scientific">uncultured Acetobacteraceae bacterium</name>
    <dbReference type="NCBI Taxonomy" id="169975"/>
    <lineage>
        <taxon>Bacteria</taxon>
        <taxon>Pseudomonadati</taxon>
        <taxon>Pseudomonadota</taxon>
        <taxon>Alphaproteobacteria</taxon>
        <taxon>Acetobacterales</taxon>
        <taxon>Acetobacteraceae</taxon>
        <taxon>environmental samples</taxon>
    </lineage>
</organism>
<dbReference type="EC" id="5.1.99.5" evidence="3"/>
<proteinExistence type="inferred from homology"/>
<dbReference type="Pfam" id="PF01177">
    <property type="entry name" value="Asp_Glu_race"/>
    <property type="match status" value="1"/>
</dbReference>
<keyword evidence="3" id="KW-0413">Isomerase</keyword>
<dbReference type="GO" id="GO:0036348">
    <property type="term" value="F:hydantoin racemase activity"/>
    <property type="evidence" value="ECO:0007669"/>
    <property type="project" value="UniProtKB-EC"/>
</dbReference>
<feature type="region of interest" description="Disordered" evidence="2">
    <location>
        <begin position="223"/>
        <end position="242"/>
    </location>
</feature>
<dbReference type="InterPro" id="IPR053714">
    <property type="entry name" value="Iso_Racemase_Enz_sf"/>
</dbReference>
<evidence type="ECO:0000256" key="2">
    <source>
        <dbReference type="SAM" id="MobiDB-lite"/>
    </source>
</evidence>
<protein>
    <submittedName>
        <fullName evidence="3">Hydantoin racemase</fullName>
        <ecNumber evidence="3">5.1.99.5</ecNumber>
    </submittedName>
</protein>
<accession>A0A6J4HNI0</accession>
<evidence type="ECO:0000256" key="1">
    <source>
        <dbReference type="ARBA" id="ARBA00038414"/>
    </source>
</evidence>
<dbReference type="PANTHER" id="PTHR28047:SF5">
    <property type="entry name" value="PROTEIN DCG1"/>
    <property type="match status" value="1"/>
</dbReference>
<dbReference type="Gene3D" id="3.40.50.12500">
    <property type="match status" value="1"/>
</dbReference>
<reference evidence="3" key="1">
    <citation type="submission" date="2020-02" db="EMBL/GenBank/DDBJ databases">
        <authorList>
            <person name="Meier V. D."/>
        </authorList>
    </citation>
    <scope>NUCLEOTIDE SEQUENCE</scope>
    <source>
        <strain evidence="3">AVDCRST_MAG08</strain>
    </source>
</reference>
<dbReference type="GO" id="GO:0047661">
    <property type="term" value="F:amino-acid racemase activity"/>
    <property type="evidence" value="ECO:0007669"/>
    <property type="project" value="InterPro"/>
</dbReference>
<name>A0A6J4HNI0_9PROT</name>
<sequence>MRLLMLNPNTSQPVTDLIAAAARAAAAPGTEILPLTAPRGVPYIATRAEAVIGGAVALEMLASAHATADAAVIAAFGDPALGGARELFPIPVVGLAEAGMLTACMLGARFAIVTFAQALEPWYRECVEWHGLERRCAGVRALGGAFRDIGAVGEEKEALLVELAGRAVEQDRADVVVLAGAPLAGLASRVAERIPVPVVDCVAAAVKQAEALVALRPRKAARGTYRRPDAKDSTGLDPALADWIAHRPPR</sequence>
<comment type="similarity">
    <text evidence="1">Belongs to the HyuE racemase family.</text>
</comment>
<dbReference type="InterPro" id="IPR052186">
    <property type="entry name" value="Hydantoin_racemase-like"/>
</dbReference>
<dbReference type="PANTHER" id="PTHR28047">
    <property type="entry name" value="PROTEIN DCG1"/>
    <property type="match status" value="1"/>
</dbReference>
<dbReference type="AlphaFoldDB" id="A0A6J4HNI0"/>
<dbReference type="InterPro" id="IPR015942">
    <property type="entry name" value="Asp/Glu/hydantoin_racemase"/>
</dbReference>
<evidence type="ECO:0000313" key="3">
    <source>
        <dbReference type="EMBL" id="CAA9227442.1"/>
    </source>
</evidence>